<gene>
    <name evidence="2" type="ORF">BS50DRAFT_2506</name>
</gene>
<name>A0A2T2P890_CORCC</name>
<keyword evidence="3" id="KW-1185">Reference proteome</keyword>
<reference evidence="2 3" key="1">
    <citation type="journal article" date="2018" name="Front. Microbiol.">
        <title>Genome-Wide Analysis of Corynespora cassiicola Leaf Fall Disease Putative Effectors.</title>
        <authorList>
            <person name="Lopez D."/>
            <person name="Ribeiro S."/>
            <person name="Label P."/>
            <person name="Fumanal B."/>
            <person name="Venisse J.S."/>
            <person name="Kohler A."/>
            <person name="de Oliveira R.R."/>
            <person name="Labutti K."/>
            <person name="Lipzen A."/>
            <person name="Lail K."/>
            <person name="Bauer D."/>
            <person name="Ohm R.A."/>
            <person name="Barry K.W."/>
            <person name="Spatafora J."/>
            <person name="Grigoriev I.V."/>
            <person name="Martin F.M."/>
            <person name="Pujade-Renaud V."/>
        </authorList>
    </citation>
    <scope>NUCLEOTIDE SEQUENCE [LARGE SCALE GENOMIC DNA]</scope>
    <source>
        <strain evidence="2 3">Philippines</strain>
    </source>
</reference>
<organism evidence="2 3">
    <name type="scientific">Corynespora cassiicola Philippines</name>
    <dbReference type="NCBI Taxonomy" id="1448308"/>
    <lineage>
        <taxon>Eukaryota</taxon>
        <taxon>Fungi</taxon>
        <taxon>Dikarya</taxon>
        <taxon>Ascomycota</taxon>
        <taxon>Pezizomycotina</taxon>
        <taxon>Dothideomycetes</taxon>
        <taxon>Pleosporomycetidae</taxon>
        <taxon>Pleosporales</taxon>
        <taxon>Corynesporascaceae</taxon>
        <taxon>Corynespora</taxon>
    </lineage>
</organism>
<feature type="transmembrane region" description="Helical" evidence="1">
    <location>
        <begin position="12"/>
        <end position="33"/>
    </location>
</feature>
<feature type="transmembrane region" description="Helical" evidence="1">
    <location>
        <begin position="40"/>
        <end position="61"/>
    </location>
</feature>
<dbReference type="AlphaFoldDB" id="A0A2T2P890"/>
<evidence type="ECO:0000313" key="3">
    <source>
        <dbReference type="Proteomes" id="UP000240883"/>
    </source>
</evidence>
<evidence type="ECO:0000313" key="2">
    <source>
        <dbReference type="EMBL" id="PSN73873.1"/>
    </source>
</evidence>
<sequence length="108" mass="11814">MGGLVGCRLDAAWWVCYMLLSFLSPSLSCLCFLGETIFDVGVCVCWLSLGGLLRVVVMVVGTREMRDGKRPGCYDHTTCSTAKEYALSFHFTKVKFASVCFGCVIAHA</sequence>
<dbReference type="Proteomes" id="UP000240883">
    <property type="component" value="Unassembled WGS sequence"/>
</dbReference>
<keyword evidence="1" id="KW-1133">Transmembrane helix</keyword>
<evidence type="ECO:0000256" key="1">
    <source>
        <dbReference type="SAM" id="Phobius"/>
    </source>
</evidence>
<proteinExistence type="predicted"/>
<keyword evidence="1" id="KW-0472">Membrane</keyword>
<protein>
    <submittedName>
        <fullName evidence="2">Uncharacterized protein</fullName>
    </submittedName>
</protein>
<accession>A0A2T2P890</accession>
<dbReference type="EMBL" id="KZ678128">
    <property type="protein sequence ID" value="PSN73873.1"/>
    <property type="molecule type" value="Genomic_DNA"/>
</dbReference>
<keyword evidence="1" id="KW-0812">Transmembrane</keyword>